<name>A0A1J8Q3K6_9AGAM</name>
<feature type="region of interest" description="Disordered" evidence="1">
    <location>
        <begin position="376"/>
        <end position="396"/>
    </location>
</feature>
<dbReference type="Proteomes" id="UP000183567">
    <property type="component" value="Unassembled WGS sequence"/>
</dbReference>
<dbReference type="AlphaFoldDB" id="A0A1J8Q3K6"/>
<protein>
    <recommendedName>
        <fullName evidence="2">DNA replication regulator Sld3 C-terminal domain-containing protein</fullName>
    </recommendedName>
</protein>
<evidence type="ECO:0000256" key="1">
    <source>
        <dbReference type="SAM" id="MobiDB-lite"/>
    </source>
</evidence>
<feature type="compositionally biased region" description="Low complexity" evidence="1">
    <location>
        <begin position="443"/>
        <end position="478"/>
    </location>
</feature>
<keyword evidence="4" id="KW-1185">Reference proteome</keyword>
<feature type="region of interest" description="Disordered" evidence="1">
    <location>
        <begin position="291"/>
        <end position="364"/>
    </location>
</feature>
<dbReference type="InterPro" id="IPR042511">
    <property type="entry name" value="Sld3"/>
</dbReference>
<dbReference type="EMBL" id="LVVM01002679">
    <property type="protein sequence ID" value="OJA16190.1"/>
    <property type="molecule type" value="Genomic_DNA"/>
</dbReference>
<dbReference type="InterPro" id="IPR013948">
    <property type="entry name" value="DNA_replication_reg_Sld3_C"/>
</dbReference>
<dbReference type="Gene3D" id="1.20.58.2130">
    <property type="match status" value="1"/>
</dbReference>
<accession>A0A1J8Q3K6</accession>
<reference evidence="3 4" key="1">
    <citation type="submission" date="2016-03" db="EMBL/GenBank/DDBJ databases">
        <title>Comparative genomics of the ectomycorrhizal sister species Rhizopogon vinicolor and Rhizopogon vesiculosus (Basidiomycota: Boletales) reveals a divergence of the mating type B locus.</title>
        <authorList>
            <person name="Mujic A.B."/>
            <person name="Kuo A."/>
            <person name="Tritt A."/>
            <person name="Lipzen A."/>
            <person name="Chen C."/>
            <person name="Johnson J."/>
            <person name="Sharma A."/>
            <person name="Barry K."/>
            <person name="Grigoriev I.V."/>
            <person name="Spatafora J.W."/>
        </authorList>
    </citation>
    <scope>NUCLEOTIDE SEQUENCE [LARGE SCALE GENOMIC DNA]</scope>
    <source>
        <strain evidence="3 4">AM-OR11-056</strain>
    </source>
</reference>
<feature type="compositionally biased region" description="Polar residues" evidence="1">
    <location>
        <begin position="305"/>
        <end position="334"/>
    </location>
</feature>
<dbReference type="GO" id="GO:0031261">
    <property type="term" value="C:DNA replication preinitiation complex"/>
    <property type="evidence" value="ECO:0007669"/>
    <property type="project" value="TreeGrafter"/>
</dbReference>
<feature type="domain" description="DNA replication regulator Sld3 C-terminal" evidence="2">
    <location>
        <begin position="116"/>
        <end position="397"/>
    </location>
</feature>
<dbReference type="STRING" id="180088.A0A1J8Q3K6"/>
<dbReference type="GO" id="GO:0006270">
    <property type="term" value="P:DNA replication initiation"/>
    <property type="evidence" value="ECO:0007669"/>
    <property type="project" value="InterPro"/>
</dbReference>
<gene>
    <name evidence="3" type="ORF">AZE42_00133</name>
</gene>
<comment type="caution">
    <text evidence="3">The sequence shown here is derived from an EMBL/GenBank/DDBJ whole genome shotgun (WGS) entry which is preliminary data.</text>
</comment>
<proteinExistence type="predicted"/>
<sequence length="585" mass="64985">MSIQVVNLHTSAALKWTAAQENTLSRDYPFRDHDSTDPALFVQRNYLHFLWLPHSIMPLSLFVPCLLRIRPPTNLKEHQPHPLHAFIEPLLLSLRAAANKYHNELPQILADGGGAGEAEEIMMWYALGYEKTDASAEGSEHLNKEDTVMLEDKWRSAWLERMEHREVQIQILLYFLKLSLPGPCTPLPPVEVPHTSNISFISPVKPSRLRKRKKEEPNTIIPSSVERLESFMDKLSMWQLVSLMDTSRTETIHRIAHKNERDWMQMFCEEVIEPLFKSKLPEQCTLLRSKLFPNSPFSDVPPSPRLSTPKSVPSSRPHHSSTASRPATGNATTDGRSRSRSLSVSLAQEKEKERAANAGVTQDKTLQRALTRQISMSRAWKGKERSATAASQTDSKAVATLKGAIERTDSQSQSSQSRAAIAVTLVAATPQKKPPPRAKSNTSGRSSSPIPMGRSSSAHLTGRSSSPPTGRSSSLTPLNTDDEHDPSAYHNSPDSMGNARDEDEDTDEDMWLPNSSPDVLLLGPNGWGTGARKRVPSAASEVVASDTPVRKRMRLGRGVEALIGCQRQSPQREAFNKVAQPDHET</sequence>
<evidence type="ECO:0000313" key="4">
    <source>
        <dbReference type="Proteomes" id="UP000183567"/>
    </source>
</evidence>
<evidence type="ECO:0000259" key="2">
    <source>
        <dbReference type="Pfam" id="PF08639"/>
    </source>
</evidence>
<dbReference type="Pfam" id="PF08639">
    <property type="entry name" value="Sld3_STD"/>
    <property type="match status" value="1"/>
</dbReference>
<dbReference type="OrthoDB" id="3003917at2759"/>
<dbReference type="PANTHER" id="PTHR28067:SF1">
    <property type="entry name" value="DNA REPLICATION REGULATOR SLD3"/>
    <property type="match status" value="1"/>
</dbReference>
<feature type="compositionally biased region" description="Acidic residues" evidence="1">
    <location>
        <begin position="501"/>
        <end position="510"/>
    </location>
</feature>
<feature type="region of interest" description="Disordered" evidence="1">
    <location>
        <begin position="426"/>
        <end position="516"/>
    </location>
</feature>
<dbReference type="PANTHER" id="PTHR28067">
    <property type="entry name" value="DNA REPLICATION REGULATOR SLD3"/>
    <property type="match status" value="1"/>
</dbReference>
<evidence type="ECO:0000313" key="3">
    <source>
        <dbReference type="EMBL" id="OJA16190.1"/>
    </source>
</evidence>
<organism evidence="3 4">
    <name type="scientific">Rhizopogon vesiculosus</name>
    <dbReference type="NCBI Taxonomy" id="180088"/>
    <lineage>
        <taxon>Eukaryota</taxon>
        <taxon>Fungi</taxon>
        <taxon>Dikarya</taxon>
        <taxon>Basidiomycota</taxon>
        <taxon>Agaricomycotina</taxon>
        <taxon>Agaricomycetes</taxon>
        <taxon>Agaricomycetidae</taxon>
        <taxon>Boletales</taxon>
        <taxon>Suillineae</taxon>
        <taxon>Rhizopogonaceae</taxon>
        <taxon>Rhizopogon</taxon>
    </lineage>
</organism>